<sequence>MKKRLAAAICAATLFTGCGASDSGETVRSGDGPASTNTDSAEQDLDIESDEDAGNASVEPTTSPMLSIKGNPQIPDGEDGELSVVVIGQADPASGTVPVVIRNMTASPLANLEVSGTARDGAGNLMGSGSSQGFAPELVNPGEWAFGYVYIDGVKAAKDTEFDFTATGSEPEDFLSSVDVEIVEVATTEGSFGDNLTGILKNPTGQEVSGPIDVSAACFDKSGALISTQSGFADSDSIASGGTSSFSVDLFDEACEIFAMGASGYDF</sequence>
<dbReference type="RefSeq" id="WP_090968657.1">
    <property type="nucleotide sequence ID" value="NZ_FNRT01000002.1"/>
</dbReference>
<organism evidence="3 4">
    <name type="scientific">Nocardioides exalbidus</name>
    <dbReference type="NCBI Taxonomy" id="402596"/>
    <lineage>
        <taxon>Bacteria</taxon>
        <taxon>Bacillati</taxon>
        <taxon>Actinomycetota</taxon>
        <taxon>Actinomycetes</taxon>
        <taxon>Propionibacteriales</taxon>
        <taxon>Nocardioidaceae</taxon>
        <taxon>Nocardioides</taxon>
    </lineage>
</organism>
<proteinExistence type="predicted"/>
<evidence type="ECO:0000256" key="1">
    <source>
        <dbReference type="SAM" id="MobiDB-lite"/>
    </source>
</evidence>
<feature type="chain" id="PRO_5039229283" description="Lipoprotein" evidence="2">
    <location>
        <begin position="21"/>
        <end position="267"/>
    </location>
</feature>
<feature type="signal peptide" evidence="2">
    <location>
        <begin position="1"/>
        <end position="20"/>
    </location>
</feature>
<dbReference type="EMBL" id="FNRT01000002">
    <property type="protein sequence ID" value="SEC07544.1"/>
    <property type="molecule type" value="Genomic_DNA"/>
</dbReference>
<keyword evidence="4" id="KW-1185">Reference proteome</keyword>
<evidence type="ECO:0000313" key="4">
    <source>
        <dbReference type="Proteomes" id="UP000198742"/>
    </source>
</evidence>
<dbReference type="Proteomes" id="UP000198742">
    <property type="component" value="Unassembled WGS sequence"/>
</dbReference>
<name>A0A1H4PJZ1_9ACTN</name>
<gene>
    <name evidence="3" type="ORF">SAMN04489844_1628</name>
</gene>
<reference evidence="4" key="1">
    <citation type="submission" date="2016-10" db="EMBL/GenBank/DDBJ databases">
        <authorList>
            <person name="Varghese N."/>
            <person name="Submissions S."/>
        </authorList>
    </citation>
    <scope>NUCLEOTIDE SEQUENCE [LARGE SCALE GENOMIC DNA]</scope>
    <source>
        <strain evidence="4">DSM 22017</strain>
    </source>
</reference>
<evidence type="ECO:0000313" key="3">
    <source>
        <dbReference type="EMBL" id="SEC07544.1"/>
    </source>
</evidence>
<feature type="region of interest" description="Disordered" evidence="1">
    <location>
        <begin position="19"/>
        <end position="79"/>
    </location>
</feature>
<protein>
    <recommendedName>
        <fullName evidence="5">Lipoprotein</fullName>
    </recommendedName>
</protein>
<dbReference type="PROSITE" id="PS51257">
    <property type="entry name" value="PROKAR_LIPOPROTEIN"/>
    <property type="match status" value="1"/>
</dbReference>
<accession>A0A1H4PJZ1</accession>
<feature type="compositionally biased region" description="Acidic residues" evidence="1">
    <location>
        <begin position="41"/>
        <end position="53"/>
    </location>
</feature>
<dbReference type="OrthoDB" id="5113206at2"/>
<dbReference type="AlphaFoldDB" id="A0A1H4PJZ1"/>
<evidence type="ECO:0000256" key="2">
    <source>
        <dbReference type="SAM" id="SignalP"/>
    </source>
</evidence>
<evidence type="ECO:0008006" key="5">
    <source>
        <dbReference type="Google" id="ProtNLM"/>
    </source>
</evidence>
<keyword evidence="2" id="KW-0732">Signal</keyword>